<dbReference type="PANTHER" id="PTHR18895">
    <property type="entry name" value="HEMK METHYLTRANSFERASE"/>
    <property type="match status" value="1"/>
</dbReference>
<dbReference type="Gene3D" id="3.40.50.150">
    <property type="entry name" value="Vaccinia Virus protein VP39"/>
    <property type="match status" value="1"/>
</dbReference>
<protein>
    <recommendedName>
        <fullName evidence="1">peptide chain release factor N(5)-glutamine methyltransferase</fullName>
        <ecNumber evidence="1">2.1.1.297</ecNumber>
    </recommendedName>
</protein>
<dbReference type="InterPro" id="IPR050320">
    <property type="entry name" value="N5-glutamine_MTase"/>
</dbReference>
<dbReference type="GO" id="GO:0102559">
    <property type="term" value="F:peptide chain release factor N(5)-glutamine methyltransferase activity"/>
    <property type="evidence" value="ECO:0007669"/>
    <property type="project" value="UniProtKB-EC"/>
</dbReference>
<comment type="catalytic activity">
    <reaction evidence="5">
        <text>L-glutaminyl-[peptide chain release factor] + S-adenosyl-L-methionine = N(5)-methyl-L-glutaminyl-[peptide chain release factor] + S-adenosyl-L-homocysteine + H(+)</text>
        <dbReference type="Rhea" id="RHEA:42896"/>
        <dbReference type="Rhea" id="RHEA-COMP:10271"/>
        <dbReference type="Rhea" id="RHEA-COMP:10272"/>
        <dbReference type="ChEBI" id="CHEBI:15378"/>
        <dbReference type="ChEBI" id="CHEBI:30011"/>
        <dbReference type="ChEBI" id="CHEBI:57856"/>
        <dbReference type="ChEBI" id="CHEBI:59789"/>
        <dbReference type="ChEBI" id="CHEBI:61891"/>
        <dbReference type="EC" id="2.1.1.297"/>
    </reaction>
</comment>
<dbReference type="EMBL" id="JADQTO010000044">
    <property type="protein sequence ID" value="MBG0568749.1"/>
    <property type="molecule type" value="Genomic_DNA"/>
</dbReference>
<dbReference type="InterPro" id="IPR004556">
    <property type="entry name" value="HemK-like"/>
</dbReference>
<organism evidence="8 9">
    <name type="scientific">Actinoplanes aureus</name>
    <dbReference type="NCBI Taxonomy" id="2792083"/>
    <lineage>
        <taxon>Bacteria</taxon>
        <taxon>Bacillati</taxon>
        <taxon>Actinomycetota</taxon>
        <taxon>Actinomycetes</taxon>
        <taxon>Micromonosporales</taxon>
        <taxon>Micromonosporaceae</taxon>
        <taxon>Actinoplanes</taxon>
    </lineage>
</organism>
<evidence type="ECO:0000313" key="8">
    <source>
        <dbReference type="EMBL" id="MBG0568749.1"/>
    </source>
</evidence>
<dbReference type="PANTHER" id="PTHR18895:SF74">
    <property type="entry name" value="MTRF1L RELEASE FACTOR GLUTAMINE METHYLTRANSFERASE"/>
    <property type="match status" value="1"/>
</dbReference>
<dbReference type="Proteomes" id="UP000598146">
    <property type="component" value="Unassembled WGS sequence"/>
</dbReference>
<accession>A0A931CEP1</accession>
<dbReference type="NCBIfam" id="TIGR00536">
    <property type="entry name" value="hemK_fam"/>
    <property type="match status" value="1"/>
</dbReference>
<evidence type="ECO:0000313" key="9">
    <source>
        <dbReference type="Proteomes" id="UP000598146"/>
    </source>
</evidence>
<gene>
    <name evidence="8" type="ORF">I4J89_45785</name>
</gene>
<evidence type="ECO:0000256" key="6">
    <source>
        <dbReference type="SAM" id="MobiDB-lite"/>
    </source>
</evidence>
<evidence type="ECO:0000256" key="5">
    <source>
        <dbReference type="ARBA" id="ARBA00048391"/>
    </source>
</evidence>
<feature type="region of interest" description="Disordered" evidence="6">
    <location>
        <begin position="1"/>
        <end position="74"/>
    </location>
</feature>
<reference evidence="8" key="1">
    <citation type="submission" date="2020-11" db="EMBL/GenBank/DDBJ databases">
        <title>Isolation and identification of active actinomycetes.</title>
        <authorList>
            <person name="Sun X."/>
        </authorList>
    </citation>
    <scope>NUCLEOTIDE SEQUENCE</scope>
    <source>
        <strain evidence="8">NEAU-A11</strain>
    </source>
</reference>
<dbReference type="NCBIfam" id="TIGR03704">
    <property type="entry name" value="PrmC_rel_meth"/>
    <property type="match status" value="1"/>
</dbReference>
<name>A0A931CEP1_9ACTN</name>
<evidence type="ECO:0000256" key="4">
    <source>
        <dbReference type="ARBA" id="ARBA00022691"/>
    </source>
</evidence>
<dbReference type="Pfam" id="PF05175">
    <property type="entry name" value="MTS"/>
    <property type="match status" value="1"/>
</dbReference>
<proteinExistence type="predicted"/>
<feature type="domain" description="Methyltransferase small" evidence="7">
    <location>
        <begin position="168"/>
        <end position="251"/>
    </location>
</feature>
<dbReference type="SUPFAM" id="SSF53335">
    <property type="entry name" value="S-adenosyl-L-methionine-dependent methyltransferases"/>
    <property type="match status" value="1"/>
</dbReference>
<evidence type="ECO:0000256" key="2">
    <source>
        <dbReference type="ARBA" id="ARBA00022603"/>
    </source>
</evidence>
<evidence type="ECO:0000256" key="1">
    <source>
        <dbReference type="ARBA" id="ARBA00012771"/>
    </source>
</evidence>
<keyword evidence="4" id="KW-0949">S-adenosyl-L-methionine</keyword>
<dbReference type="GO" id="GO:0032259">
    <property type="term" value="P:methylation"/>
    <property type="evidence" value="ECO:0007669"/>
    <property type="project" value="UniProtKB-KW"/>
</dbReference>
<dbReference type="InterPro" id="IPR022446">
    <property type="entry name" value="MeTrfrase_put"/>
</dbReference>
<dbReference type="CDD" id="cd02440">
    <property type="entry name" value="AdoMet_MTases"/>
    <property type="match status" value="1"/>
</dbReference>
<sequence length="339" mass="35336">MISAQSSRPPSSARSARSSAGSRSSTARSRASTTSPLSFASRTLQKVGSSPPHRPRPCGRSGTVDSPHDPRPRAKDCLVTTTEALAAAARRLRAAGCVFAEEEAAVLSEAAEHDSGALAVLVERRAAGEPLEQVTGYADFCGVRVRLRPGVFVPRVRSGLLVRLGAEAAPPDGLVVDLCCGSGALGLAVRHRVPGIALHAADIDPVAVACARENLGENVYLGDLFEALPAALRGRVDVLLANVPYVATRHIDLLPAEAREHEPRTALDGGDDGLAVFRAVAAGAAEWLAPRGVLLSEITEAQAETAREIAAGNGLTATITTDDDLDSLAIIVRKPLQRP</sequence>
<keyword evidence="2" id="KW-0489">Methyltransferase</keyword>
<dbReference type="InterPro" id="IPR007848">
    <property type="entry name" value="Small_mtfrase_dom"/>
</dbReference>
<comment type="caution">
    <text evidence="8">The sequence shown here is derived from an EMBL/GenBank/DDBJ whole genome shotgun (WGS) entry which is preliminary data.</text>
</comment>
<evidence type="ECO:0000259" key="7">
    <source>
        <dbReference type="Pfam" id="PF05175"/>
    </source>
</evidence>
<dbReference type="EC" id="2.1.1.297" evidence="1"/>
<evidence type="ECO:0000256" key="3">
    <source>
        <dbReference type="ARBA" id="ARBA00022679"/>
    </source>
</evidence>
<dbReference type="AlphaFoldDB" id="A0A931CEP1"/>
<keyword evidence="3" id="KW-0808">Transferase</keyword>
<feature type="compositionally biased region" description="Low complexity" evidence="6">
    <location>
        <begin position="1"/>
        <end position="38"/>
    </location>
</feature>
<keyword evidence="9" id="KW-1185">Reference proteome</keyword>
<dbReference type="InterPro" id="IPR029063">
    <property type="entry name" value="SAM-dependent_MTases_sf"/>
</dbReference>